<dbReference type="RefSeq" id="WP_091109427.1">
    <property type="nucleotide sequence ID" value="NZ_BKAF01000001.1"/>
</dbReference>
<feature type="signal peptide" evidence="2">
    <location>
        <begin position="1"/>
        <end position="28"/>
    </location>
</feature>
<dbReference type="Proteomes" id="UP000198649">
    <property type="component" value="Unassembled WGS sequence"/>
</dbReference>
<keyword evidence="2" id="KW-0732">Signal</keyword>
<name>A0A1I3BCF1_9ACTN</name>
<evidence type="ECO:0000313" key="4">
    <source>
        <dbReference type="Proteomes" id="UP000198649"/>
    </source>
</evidence>
<dbReference type="OrthoDB" id="5061031at2"/>
<protein>
    <recommendedName>
        <fullName evidence="5">Lipoprotein</fullName>
    </recommendedName>
</protein>
<dbReference type="EMBL" id="FOQG01000001">
    <property type="protein sequence ID" value="SFH59619.1"/>
    <property type="molecule type" value="Genomic_DNA"/>
</dbReference>
<dbReference type="STRING" id="1005945.SAMN05216561_10140"/>
<dbReference type="PROSITE" id="PS51257">
    <property type="entry name" value="PROKAR_LIPOPROTEIN"/>
    <property type="match status" value="1"/>
</dbReference>
<feature type="chain" id="PRO_5039104978" description="Lipoprotein" evidence="2">
    <location>
        <begin position="29"/>
        <end position="238"/>
    </location>
</feature>
<sequence length="238" mass="26869">MTTRLRRGPRAALITLLLSVALSGCSMLSGNEEDPAAEPSASPTPTETPYDSQFTRDGTFQSHIDINGVDFVYTLYPTKSTPRTNEWFPRGNKFFSFTFQAYDLDRALRDPYRTKRKVYLEQIKVTSITKTAKGRGTSRPYALDAEARRITFDPEPLTTKYGMAITSPKGAFELRNQRIRPMPLDTRGVDLMFTATVWVQESPGSDRFTKREIKQTVPISIFESDQPTKVARIPVNAN</sequence>
<organism evidence="3 4">
    <name type="scientific">Nocardioides psychrotolerans</name>
    <dbReference type="NCBI Taxonomy" id="1005945"/>
    <lineage>
        <taxon>Bacteria</taxon>
        <taxon>Bacillati</taxon>
        <taxon>Actinomycetota</taxon>
        <taxon>Actinomycetes</taxon>
        <taxon>Propionibacteriales</taxon>
        <taxon>Nocardioidaceae</taxon>
        <taxon>Nocardioides</taxon>
    </lineage>
</organism>
<evidence type="ECO:0000313" key="3">
    <source>
        <dbReference type="EMBL" id="SFH59619.1"/>
    </source>
</evidence>
<feature type="compositionally biased region" description="Low complexity" evidence="1">
    <location>
        <begin position="37"/>
        <end position="49"/>
    </location>
</feature>
<feature type="region of interest" description="Disordered" evidence="1">
    <location>
        <begin position="29"/>
        <end position="55"/>
    </location>
</feature>
<accession>A0A1I3BCF1</accession>
<gene>
    <name evidence="3" type="ORF">SAMN05216561_10140</name>
</gene>
<reference evidence="3 4" key="1">
    <citation type="submission" date="2016-10" db="EMBL/GenBank/DDBJ databases">
        <authorList>
            <person name="de Groot N.N."/>
        </authorList>
    </citation>
    <scope>NUCLEOTIDE SEQUENCE [LARGE SCALE GENOMIC DNA]</scope>
    <source>
        <strain evidence="3 4">CGMCC 1.11156</strain>
    </source>
</reference>
<evidence type="ECO:0000256" key="1">
    <source>
        <dbReference type="SAM" id="MobiDB-lite"/>
    </source>
</evidence>
<evidence type="ECO:0008006" key="5">
    <source>
        <dbReference type="Google" id="ProtNLM"/>
    </source>
</evidence>
<dbReference type="AlphaFoldDB" id="A0A1I3BCF1"/>
<keyword evidence="4" id="KW-1185">Reference proteome</keyword>
<proteinExistence type="predicted"/>
<evidence type="ECO:0000256" key="2">
    <source>
        <dbReference type="SAM" id="SignalP"/>
    </source>
</evidence>